<dbReference type="OrthoDB" id="982916at2"/>
<feature type="compositionally biased region" description="Basic and acidic residues" evidence="1">
    <location>
        <begin position="143"/>
        <end position="157"/>
    </location>
</feature>
<feature type="region of interest" description="Disordered" evidence="1">
    <location>
        <begin position="123"/>
        <end position="157"/>
    </location>
</feature>
<dbReference type="AlphaFoldDB" id="A0A150XFL7"/>
<keyword evidence="3" id="KW-1185">Reference proteome</keyword>
<name>A0A150XFL7_9BACT</name>
<protein>
    <submittedName>
        <fullName evidence="2">Uncharacterized protein</fullName>
    </submittedName>
</protein>
<evidence type="ECO:0000313" key="2">
    <source>
        <dbReference type="EMBL" id="KYG77498.1"/>
    </source>
</evidence>
<comment type="caution">
    <text evidence="2">The sequence shown here is derived from an EMBL/GenBank/DDBJ whole genome shotgun (WGS) entry which is preliminary data.</text>
</comment>
<feature type="region of interest" description="Disordered" evidence="1">
    <location>
        <begin position="1"/>
        <end position="33"/>
    </location>
</feature>
<dbReference type="Proteomes" id="UP000075606">
    <property type="component" value="Unassembled WGS sequence"/>
</dbReference>
<feature type="compositionally biased region" description="Basic and acidic residues" evidence="1">
    <location>
        <begin position="1"/>
        <end position="12"/>
    </location>
</feature>
<gene>
    <name evidence="2" type="ORF">AWW68_01640</name>
</gene>
<sequence>MKKTPDQKEDHLAPTQIPSANDSKKVEKAGLTDHELRNRLDMINKYSRTPEESFGIQKIEKEYIEELRKREEVREKASLNYSMGVQAGLQQAPYEQIKLGYESQDQELRDDIIEKAKAHYNANNSLSKDFKESKQPEPSLFKHNFDKARCNSKENRD</sequence>
<reference evidence="2 3" key="1">
    <citation type="submission" date="2016-01" db="EMBL/GenBank/DDBJ databases">
        <title>Genome sequencing of Roseivirga spongicola UST030701-084.</title>
        <authorList>
            <person name="Selvaratnam C."/>
            <person name="Thevarajoo S."/>
            <person name="Goh K.M."/>
            <person name="Ee R."/>
            <person name="Chan K.-G."/>
            <person name="Chong C.S."/>
        </authorList>
    </citation>
    <scope>NUCLEOTIDE SEQUENCE [LARGE SCALE GENOMIC DNA]</scope>
    <source>
        <strain evidence="2 3">UST030701-084</strain>
    </source>
</reference>
<proteinExistence type="predicted"/>
<organism evidence="2 3">
    <name type="scientific">Roseivirga spongicola</name>
    <dbReference type="NCBI Taxonomy" id="333140"/>
    <lineage>
        <taxon>Bacteria</taxon>
        <taxon>Pseudomonadati</taxon>
        <taxon>Bacteroidota</taxon>
        <taxon>Cytophagia</taxon>
        <taxon>Cytophagales</taxon>
        <taxon>Roseivirgaceae</taxon>
        <taxon>Roseivirga</taxon>
    </lineage>
</organism>
<evidence type="ECO:0000256" key="1">
    <source>
        <dbReference type="SAM" id="MobiDB-lite"/>
    </source>
</evidence>
<dbReference type="EMBL" id="LRPC01000001">
    <property type="protein sequence ID" value="KYG77498.1"/>
    <property type="molecule type" value="Genomic_DNA"/>
</dbReference>
<feature type="compositionally biased region" description="Basic and acidic residues" evidence="1">
    <location>
        <begin position="22"/>
        <end position="33"/>
    </location>
</feature>
<evidence type="ECO:0000313" key="3">
    <source>
        <dbReference type="Proteomes" id="UP000075606"/>
    </source>
</evidence>
<dbReference type="STRING" id="333140.AWW68_01640"/>
<accession>A0A150XFL7</accession>
<dbReference type="RefSeq" id="WP_068215896.1">
    <property type="nucleotide sequence ID" value="NZ_CP139724.1"/>
</dbReference>